<reference evidence="6 7" key="1">
    <citation type="submission" date="2019-10" db="EMBL/GenBank/DDBJ databases">
        <title>Rubrobacter sp nov SCSIO 52090 isolated from a deep-sea sediment in the South China Sea.</title>
        <authorList>
            <person name="Chen R.W."/>
        </authorList>
    </citation>
    <scope>NUCLEOTIDE SEQUENCE [LARGE SCALE GENOMIC DNA]</scope>
    <source>
        <strain evidence="6 7">SCSIO 52909</strain>
    </source>
</reference>
<keyword evidence="3" id="KW-0547">Nucleotide-binding</keyword>
<dbReference type="PROSITE" id="PS50893">
    <property type="entry name" value="ABC_TRANSPORTER_2"/>
    <property type="match status" value="1"/>
</dbReference>
<evidence type="ECO:0000313" key="6">
    <source>
        <dbReference type="EMBL" id="QIN85142.1"/>
    </source>
</evidence>
<feature type="domain" description="ABC transporter" evidence="5">
    <location>
        <begin position="2"/>
        <end position="232"/>
    </location>
</feature>
<evidence type="ECO:0000313" key="7">
    <source>
        <dbReference type="Proteomes" id="UP000501452"/>
    </source>
</evidence>
<evidence type="ECO:0000256" key="4">
    <source>
        <dbReference type="ARBA" id="ARBA00022840"/>
    </source>
</evidence>
<dbReference type="SUPFAM" id="SSF52540">
    <property type="entry name" value="P-loop containing nucleoside triphosphate hydrolases"/>
    <property type="match status" value="1"/>
</dbReference>
<dbReference type="SMART" id="SM00382">
    <property type="entry name" value="AAA"/>
    <property type="match status" value="1"/>
</dbReference>
<dbReference type="AlphaFoldDB" id="A0A6G8QFA8"/>
<dbReference type="InterPro" id="IPR003439">
    <property type="entry name" value="ABC_transporter-like_ATP-bd"/>
</dbReference>
<dbReference type="KEGG" id="rub:GBA63_11335"/>
<dbReference type="GO" id="GO:0016887">
    <property type="term" value="F:ATP hydrolysis activity"/>
    <property type="evidence" value="ECO:0007669"/>
    <property type="project" value="InterPro"/>
</dbReference>
<protein>
    <submittedName>
        <fullName evidence="6">ATP-binding cassette domain-containing protein</fullName>
    </submittedName>
</protein>
<dbReference type="PANTHER" id="PTHR43335:SF4">
    <property type="entry name" value="ABC TRANSPORTER, ATP-BINDING PROTEIN"/>
    <property type="match status" value="1"/>
</dbReference>
<proteinExistence type="inferred from homology"/>
<organism evidence="6 7">
    <name type="scientific">Rubrobacter tropicus</name>
    <dbReference type="NCBI Taxonomy" id="2653851"/>
    <lineage>
        <taxon>Bacteria</taxon>
        <taxon>Bacillati</taxon>
        <taxon>Actinomycetota</taxon>
        <taxon>Rubrobacteria</taxon>
        <taxon>Rubrobacterales</taxon>
        <taxon>Rubrobacteraceae</taxon>
        <taxon>Rubrobacter</taxon>
    </lineage>
</organism>
<comment type="similarity">
    <text evidence="1">Belongs to the ABC transporter superfamily.</text>
</comment>
<keyword evidence="7" id="KW-1185">Reference proteome</keyword>
<dbReference type="Gene3D" id="3.40.50.300">
    <property type="entry name" value="P-loop containing nucleotide triphosphate hydrolases"/>
    <property type="match status" value="1"/>
</dbReference>
<dbReference type="Proteomes" id="UP000501452">
    <property type="component" value="Chromosome"/>
</dbReference>
<dbReference type="PANTHER" id="PTHR43335">
    <property type="entry name" value="ABC TRANSPORTER, ATP-BINDING PROTEIN"/>
    <property type="match status" value="1"/>
</dbReference>
<dbReference type="EMBL" id="CP045119">
    <property type="protein sequence ID" value="QIN85142.1"/>
    <property type="molecule type" value="Genomic_DNA"/>
</dbReference>
<accession>A0A6G8QFA8</accession>
<dbReference type="Pfam" id="PF00005">
    <property type="entry name" value="ABC_tran"/>
    <property type="match status" value="1"/>
</dbReference>
<gene>
    <name evidence="6" type="ORF">GBA63_11335</name>
</gene>
<evidence type="ECO:0000256" key="1">
    <source>
        <dbReference type="ARBA" id="ARBA00005417"/>
    </source>
</evidence>
<keyword evidence="2" id="KW-0813">Transport</keyword>
<dbReference type="GO" id="GO:0005524">
    <property type="term" value="F:ATP binding"/>
    <property type="evidence" value="ECO:0007669"/>
    <property type="project" value="UniProtKB-KW"/>
</dbReference>
<evidence type="ECO:0000256" key="3">
    <source>
        <dbReference type="ARBA" id="ARBA00022741"/>
    </source>
</evidence>
<evidence type="ECO:0000256" key="2">
    <source>
        <dbReference type="ARBA" id="ARBA00022448"/>
    </source>
</evidence>
<keyword evidence="4 6" id="KW-0067">ATP-binding</keyword>
<evidence type="ECO:0000259" key="5">
    <source>
        <dbReference type="PROSITE" id="PS50893"/>
    </source>
</evidence>
<name>A0A6G8QFA8_9ACTN</name>
<dbReference type="InterPro" id="IPR003593">
    <property type="entry name" value="AAA+_ATPase"/>
</dbReference>
<sequence length="321" mass="34710">MLVAEDLRKSYGDNPALKGLSFSLRPGRILGFLGPNGAGKTTAIRILTTVLKPSAGGFSVNGIGHDDPTRIRKIIGVLPESQGLIEGMTGAETLTYFGRLYGQRASEARRRAAGLLREVGLENRANSLVSTYSRGMRQRLGIARALINEPALLFLDEPTLGLDPKGQRGLLLLLKDIARRHGTGIILCSHLLSEIEEVCDDVVILRSGGIVASGTVSEVLQNARHNNVQLRIPADFVERATETLGALPGVRQISRRGTGESLYRLDVELEDVAGRQAKADLRNGMLSALIEARIPILNYDAAGVSLQDVFLQLTDEEQVET</sequence>
<dbReference type="InterPro" id="IPR027417">
    <property type="entry name" value="P-loop_NTPase"/>
</dbReference>